<evidence type="ECO:0000313" key="9">
    <source>
        <dbReference type="Proteomes" id="UP000509429"/>
    </source>
</evidence>
<dbReference type="AlphaFoldDB" id="A0A6N0HP22"/>
<feature type="binding site" evidence="7">
    <location>
        <position position="137"/>
    </location>
    <ligand>
        <name>a 1,2-diacyl-sn-glycero-3-phospho-(1'-sn-glycerol)</name>
        <dbReference type="ChEBI" id="CHEBI:64716"/>
    </ligand>
</feature>
<dbReference type="GO" id="GO:0005886">
    <property type="term" value="C:plasma membrane"/>
    <property type="evidence" value="ECO:0007669"/>
    <property type="project" value="UniProtKB-SubCell"/>
</dbReference>
<reference evidence="8 9" key="1">
    <citation type="submission" date="2020-05" db="EMBL/GenBank/DDBJ databases">
        <title>Horizontal transmission and recombination maintain forever young bacterial symbiont genomes.</title>
        <authorList>
            <person name="Russell S.L."/>
            <person name="Pepper-Tunick E."/>
            <person name="Svedberg J."/>
            <person name="Byrne A."/>
            <person name="Ruelas Castillo J."/>
            <person name="Vollmers C."/>
            <person name="Beinart R.A."/>
            <person name="Corbett-Detig R."/>
        </authorList>
    </citation>
    <scope>NUCLEOTIDE SEQUENCE [LARGE SCALE GENOMIC DNA]</scope>
    <source>
        <strain evidence="8">JDF_Ridge</strain>
    </source>
</reference>
<feature type="transmembrane region" description="Helical" evidence="7">
    <location>
        <begin position="18"/>
        <end position="35"/>
    </location>
</feature>
<gene>
    <name evidence="7" type="primary">lgt</name>
    <name evidence="8" type="ORF">HUE58_02990</name>
</gene>
<evidence type="ECO:0000256" key="5">
    <source>
        <dbReference type="ARBA" id="ARBA00022989"/>
    </source>
</evidence>
<dbReference type="PANTHER" id="PTHR30589:SF0">
    <property type="entry name" value="PHOSPHATIDYLGLYCEROL--PROLIPOPROTEIN DIACYLGLYCERYL TRANSFERASE"/>
    <property type="match status" value="1"/>
</dbReference>
<dbReference type="UniPathway" id="UPA00664"/>
<feature type="transmembrane region" description="Helical" evidence="7">
    <location>
        <begin position="195"/>
        <end position="213"/>
    </location>
</feature>
<evidence type="ECO:0000313" key="8">
    <source>
        <dbReference type="EMBL" id="QKQ24132.1"/>
    </source>
</evidence>
<feature type="transmembrane region" description="Helical" evidence="7">
    <location>
        <begin position="225"/>
        <end position="249"/>
    </location>
</feature>
<evidence type="ECO:0000256" key="4">
    <source>
        <dbReference type="ARBA" id="ARBA00022692"/>
    </source>
</evidence>
<accession>A0A6N0HP22</accession>
<dbReference type="RefSeq" id="WP_174605571.1">
    <property type="nucleotide sequence ID" value="NZ_CP054490.1"/>
</dbReference>
<evidence type="ECO:0000256" key="3">
    <source>
        <dbReference type="ARBA" id="ARBA00022679"/>
    </source>
</evidence>
<evidence type="ECO:0000256" key="7">
    <source>
        <dbReference type="HAMAP-Rule" id="MF_01147"/>
    </source>
</evidence>
<dbReference type="InterPro" id="IPR001640">
    <property type="entry name" value="Lgt"/>
</dbReference>
<sequence>MTYPIISPIALDLGFVQIYWYGLMYLMAFLAAYLLANYRAKQLKNWHTQQIEDLIFYGAIGVVAGGRLGYMLFYNLPNFLSDLLLIFAIQDGGMSFHGGFLGVLLAMVLFNRKYNKTFFTTMDFVAPLVPLGLGFGRMGNFINSELWGKITTSPFGMYIEQQGVSRYPSQLFEAFLEGLILFIILWMFSNKLRPSMSISALFLIFYGLFRFIIEFVRVPDVRLGYLAFGWLTMGQLLSLPMVAFGIVLLRKAYFKKKVI</sequence>
<dbReference type="PANTHER" id="PTHR30589">
    <property type="entry name" value="PROLIPOPROTEIN DIACYLGLYCERYL TRANSFERASE"/>
    <property type="match status" value="1"/>
</dbReference>
<keyword evidence="2 7" id="KW-1003">Cell membrane</keyword>
<name>A0A6N0HP22_9GAMM</name>
<feature type="transmembrane region" description="Helical" evidence="7">
    <location>
        <begin position="117"/>
        <end position="136"/>
    </location>
</feature>
<comment type="subcellular location">
    <subcellularLocation>
        <location evidence="7">Cell membrane</location>
        <topology evidence="7">Multi-pass membrane protein</topology>
    </subcellularLocation>
</comment>
<comment type="catalytic activity">
    <reaction evidence="7">
        <text>L-cysteinyl-[prolipoprotein] + a 1,2-diacyl-sn-glycero-3-phospho-(1'-sn-glycerol) = an S-1,2-diacyl-sn-glyceryl-L-cysteinyl-[prolipoprotein] + sn-glycerol 1-phosphate + H(+)</text>
        <dbReference type="Rhea" id="RHEA:56712"/>
        <dbReference type="Rhea" id="RHEA-COMP:14679"/>
        <dbReference type="Rhea" id="RHEA-COMP:14680"/>
        <dbReference type="ChEBI" id="CHEBI:15378"/>
        <dbReference type="ChEBI" id="CHEBI:29950"/>
        <dbReference type="ChEBI" id="CHEBI:57685"/>
        <dbReference type="ChEBI" id="CHEBI:64716"/>
        <dbReference type="ChEBI" id="CHEBI:140658"/>
        <dbReference type="EC" id="2.5.1.145"/>
    </reaction>
</comment>
<keyword evidence="9" id="KW-1185">Reference proteome</keyword>
<keyword evidence="6 7" id="KW-0472">Membrane</keyword>
<dbReference type="Pfam" id="PF01790">
    <property type="entry name" value="LGT"/>
    <property type="match status" value="1"/>
</dbReference>
<dbReference type="KEGG" id="reo:HUE58_02990"/>
<dbReference type="NCBIfam" id="TIGR00544">
    <property type="entry name" value="lgt"/>
    <property type="match status" value="1"/>
</dbReference>
<dbReference type="GO" id="GO:0008961">
    <property type="term" value="F:phosphatidylglycerol-prolipoprotein diacylglyceryl transferase activity"/>
    <property type="evidence" value="ECO:0007669"/>
    <property type="project" value="UniProtKB-UniRule"/>
</dbReference>
<comment type="similarity">
    <text evidence="1 7">Belongs to the Lgt family.</text>
</comment>
<proteinExistence type="inferred from homology"/>
<dbReference type="Proteomes" id="UP000509429">
    <property type="component" value="Chromosome"/>
</dbReference>
<dbReference type="EMBL" id="CP054490">
    <property type="protein sequence ID" value="QKQ24132.1"/>
    <property type="molecule type" value="Genomic_DNA"/>
</dbReference>
<comment type="function">
    <text evidence="7">Catalyzes the transfer of the diacylglyceryl group from phosphatidylglycerol to the sulfhydryl group of the N-terminal cysteine of a prolipoprotein, the first step in the formation of mature lipoproteins.</text>
</comment>
<dbReference type="PROSITE" id="PS01311">
    <property type="entry name" value="LGT"/>
    <property type="match status" value="1"/>
</dbReference>
<feature type="transmembrane region" description="Helical" evidence="7">
    <location>
        <begin position="55"/>
        <end position="73"/>
    </location>
</feature>
<protein>
    <recommendedName>
        <fullName evidence="7">Phosphatidylglycerol--prolipoprotein diacylglyceryl transferase</fullName>
        <ecNumber evidence="7">2.5.1.145</ecNumber>
    </recommendedName>
</protein>
<dbReference type="HAMAP" id="MF_01147">
    <property type="entry name" value="Lgt"/>
    <property type="match status" value="1"/>
</dbReference>
<keyword evidence="5 7" id="KW-1133">Transmembrane helix</keyword>
<feature type="transmembrane region" description="Helical" evidence="7">
    <location>
        <begin position="85"/>
        <end position="110"/>
    </location>
</feature>
<feature type="transmembrane region" description="Helical" evidence="7">
    <location>
        <begin position="171"/>
        <end position="188"/>
    </location>
</feature>
<dbReference type="EC" id="2.5.1.145" evidence="7"/>
<evidence type="ECO:0000256" key="2">
    <source>
        <dbReference type="ARBA" id="ARBA00022475"/>
    </source>
</evidence>
<keyword evidence="4 7" id="KW-0812">Transmembrane</keyword>
<dbReference type="GO" id="GO:0042158">
    <property type="term" value="P:lipoprotein biosynthetic process"/>
    <property type="evidence" value="ECO:0007669"/>
    <property type="project" value="UniProtKB-UniRule"/>
</dbReference>
<evidence type="ECO:0000256" key="1">
    <source>
        <dbReference type="ARBA" id="ARBA00007150"/>
    </source>
</evidence>
<keyword evidence="8" id="KW-0449">Lipoprotein</keyword>
<organism evidence="8 9">
    <name type="scientific">Candidatus Ruthia endofausta</name>
    <dbReference type="NCBI Taxonomy" id="2738852"/>
    <lineage>
        <taxon>Bacteria</taxon>
        <taxon>Pseudomonadati</taxon>
        <taxon>Pseudomonadota</taxon>
        <taxon>Gammaproteobacteria</taxon>
        <taxon>Candidatus Pseudothioglobaceae</taxon>
        <taxon>Candidatus Ruthturnera</taxon>
    </lineage>
</organism>
<comment type="pathway">
    <text evidence="7">Protein modification; lipoprotein biosynthesis (diacylglyceryl transfer).</text>
</comment>
<evidence type="ECO:0000256" key="6">
    <source>
        <dbReference type="ARBA" id="ARBA00023136"/>
    </source>
</evidence>
<keyword evidence="3 7" id="KW-0808">Transferase</keyword>